<sequence>MCNNIETIFKANEKNTSRIHYEDHKEPRNDFDRDRDRILYSKAFRRLSGKTQVFLSGKDDHIRNRLSHTLEVSQIARTIAKSLGLNESLTEAIAFGHDIGHTPFGHIGERTLNYIMSGCDKLRDFDDCLENGKGFKHNWQSIRVVTKLESKNKNYRGLNLTKYTLWGILNHSSLENNECKSYYRYNGKKMCTLRRNKKECCNNTEKLELDFYDNYRKEVLENESVTIEGLIVSIADEIAQRHHDVEDALEMDIISFEELIEKISESYGEFSKNSKGKINKIKEEYNKDLQKIMLTSFIVDTLTETVIENLKDKLESYKDLYNINSIEDFNDKKQNDKFIEILKNDMNFNKELKKKDEEFQNFIWNRILHSHKVQCMDGKGNFIIRELFKAYLTNPQQLPDKTIIRLFDNFRDGEHTYEIKDIGKLRNDLQKIHNDNNKNLKGILMRTICDYIAGMTDNYALNSYSNLYENR</sequence>
<dbReference type="Pfam" id="PF01966">
    <property type="entry name" value="HD"/>
    <property type="match status" value="1"/>
</dbReference>
<dbReference type="PANTHER" id="PTHR35795:SF1">
    <property type="entry name" value="BIS(5'-NUCLEOSYL)-TETRAPHOSPHATASE, SYMMETRICAL"/>
    <property type="match status" value="1"/>
</dbReference>
<dbReference type="RefSeq" id="WP_370873728.1">
    <property type="nucleotide sequence ID" value="NZ_JAUSUF010000001.1"/>
</dbReference>
<dbReference type="HAMAP" id="MF_01212">
    <property type="entry name" value="dGTPase_type2"/>
    <property type="match status" value="1"/>
</dbReference>
<dbReference type="SUPFAM" id="SSF109604">
    <property type="entry name" value="HD-domain/PDEase-like"/>
    <property type="match status" value="1"/>
</dbReference>
<dbReference type="Gene3D" id="1.10.3210.10">
    <property type="entry name" value="Hypothetical protein af1432"/>
    <property type="match status" value="1"/>
</dbReference>
<comment type="caution">
    <text evidence="4">The sequence shown here is derived from an EMBL/GenBank/DDBJ whole genome shotgun (WGS) entry which is preliminary data.</text>
</comment>
<dbReference type="InterPro" id="IPR003607">
    <property type="entry name" value="HD/PDEase_dom"/>
</dbReference>
<dbReference type="CDD" id="cd00077">
    <property type="entry name" value="HDc"/>
    <property type="match status" value="1"/>
</dbReference>
<evidence type="ECO:0000313" key="5">
    <source>
        <dbReference type="Proteomes" id="UP001228504"/>
    </source>
</evidence>
<evidence type="ECO:0000259" key="3">
    <source>
        <dbReference type="PROSITE" id="PS51831"/>
    </source>
</evidence>
<gene>
    <name evidence="4" type="ORF">J2S18_000092</name>
</gene>
<dbReference type="PROSITE" id="PS51831">
    <property type="entry name" value="HD"/>
    <property type="match status" value="1"/>
</dbReference>
<dbReference type="EMBL" id="JAUSUF010000001">
    <property type="protein sequence ID" value="MDQ0148175.1"/>
    <property type="molecule type" value="Genomic_DNA"/>
</dbReference>
<protein>
    <recommendedName>
        <fullName evidence="2">Deoxyguanosinetriphosphate triphosphohydrolase-like protein</fullName>
    </recommendedName>
</protein>
<reference evidence="4 5" key="1">
    <citation type="submission" date="2023-07" db="EMBL/GenBank/DDBJ databases">
        <title>Genomic Encyclopedia of Type Strains, Phase IV (KMG-IV): sequencing the most valuable type-strain genomes for metagenomic binning, comparative biology and taxonomic classification.</title>
        <authorList>
            <person name="Goeker M."/>
        </authorList>
    </citation>
    <scope>NUCLEOTIDE SEQUENCE [LARGE SCALE GENOMIC DNA]</scope>
    <source>
        <strain evidence="4 5">DSM 20694</strain>
    </source>
</reference>
<name>A0ABT9UNF6_9FIRM</name>
<organism evidence="4 5">
    <name type="scientific">Eubacterium multiforme</name>
    <dbReference type="NCBI Taxonomy" id="83339"/>
    <lineage>
        <taxon>Bacteria</taxon>
        <taxon>Bacillati</taxon>
        <taxon>Bacillota</taxon>
        <taxon>Clostridia</taxon>
        <taxon>Eubacteriales</taxon>
        <taxon>Eubacteriaceae</taxon>
        <taxon>Eubacterium</taxon>
    </lineage>
</organism>
<comment type="similarity">
    <text evidence="2">Belongs to the dGTPase family. Type 2 subfamily.</text>
</comment>
<dbReference type="InterPro" id="IPR006674">
    <property type="entry name" value="HD_domain"/>
</dbReference>
<dbReference type="Proteomes" id="UP001228504">
    <property type="component" value="Unassembled WGS sequence"/>
</dbReference>
<dbReference type="InterPro" id="IPR051094">
    <property type="entry name" value="Diverse_Catalytic_Enzymes"/>
</dbReference>
<evidence type="ECO:0000256" key="2">
    <source>
        <dbReference type="HAMAP-Rule" id="MF_01212"/>
    </source>
</evidence>
<evidence type="ECO:0000313" key="4">
    <source>
        <dbReference type="EMBL" id="MDQ0148175.1"/>
    </source>
</evidence>
<accession>A0ABT9UNF6</accession>
<dbReference type="InterPro" id="IPR026875">
    <property type="entry name" value="PHydrolase_assoc_dom"/>
</dbReference>
<dbReference type="NCBIfam" id="TIGR01353">
    <property type="entry name" value="dGTP_triPase"/>
    <property type="match status" value="1"/>
</dbReference>
<dbReference type="SMART" id="SM00471">
    <property type="entry name" value="HDc"/>
    <property type="match status" value="1"/>
</dbReference>
<feature type="domain" description="HD" evidence="3">
    <location>
        <begin position="65"/>
        <end position="241"/>
    </location>
</feature>
<keyword evidence="5" id="KW-1185">Reference proteome</keyword>
<dbReference type="Pfam" id="PF13286">
    <property type="entry name" value="HD_assoc"/>
    <property type="match status" value="2"/>
</dbReference>
<proteinExistence type="inferred from homology"/>
<dbReference type="InterPro" id="IPR023023">
    <property type="entry name" value="dNTPase_2"/>
</dbReference>
<dbReference type="InterPro" id="IPR006261">
    <property type="entry name" value="dGTPase"/>
</dbReference>
<keyword evidence="1 2" id="KW-0378">Hydrolase</keyword>
<dbReference type="PANTHER" id="PTHR35795">
    <property type="entry name" value="SLR1885 PROTEIN"/>
    <property type="match status" value="1"/>
</dbReference>
<evidence type="ECO:0000256" key="1">
    <source>
        <dbReference type="ARBA" id="ARBA00022801"/>
    </source>
</evidence>
<dbReference type="GO" id="GO:0008832">
    <property type="term" value="F:dGTPase activity"/>
    <property type="evidence" value="ECO:0007669"/>
    <property type="project" value="UniProtKB-EC"/>
</dbReference>